<dbReference type="PANTHER" id="PTHR30303">
    <property type="entry name" value="HYDROGENASE ISOENZYMES FORMATION PROTEIN HYPE"/>
    <property type="match status" value="1"/>
</dbReference>
<dbReference type="Proteomes" id="UP000011944">
    <property type="component" value="Unassembled WGS sequence"/>
</dbReference>
<protein>
    <submittedName>
        <fullName evidence="1">Hydrogenase expression/formation protein HypE</fullName>
    </submittedName>
</protein>
<dbReference type="GO" id="GO:0051604">
    <property type="term" value="P:protein maturation"/>
    <property type="evidence" value="ECO:0007669"/>
    <property type="project" value="TreeGrafter"/>
</dbReference>
<evidence type="ECO:0000313" key="2">
    <source>
        <dbReference type="Proteomes" id="UP000011944"/>
    </source>
</evidence>
<name>M1ZYV7_CLOBO</name>
<comment type="caution">
    <text evidence="1">The sequence shown here is derived from an EMBL/GenBank/DDBJ whole genome shotgun (WGS) entry which is preliminary data.</text>
</comment>
<dbReference type="InterPro" id="IPR036921">
    <property type="entry name" value="PurM-like_N_sf"/>
</dbReference>
<feature type="non-terminal residue" evidence="1">
    <location>
        <position position="73"/>
    </location>
</feature>
<organism evidence="1 2">
    <name type="scientific">Clostridium botulinum CFSAN001627</name>
    <dbReference type="NCBI Taxonomy" id="1232189"/>
    <lineage>
        <taxon>Bacteria</taxon>
        <taxon>Bacillati</taxon>
        <taxon>Bacillota</taxon>
        <taxon>Clostridia</taxon>
        <taxon>Eubacteriales</taxon>
        <taxon>Clostridiaceae</taxon>
        <taxon>Clostridium</taxon>
    </lineage>
</organism>
<dbReference type="EMBL" id="AMXI01000311">
    <property type="protein sequence ID" value="EKN42630.1"/>
    <property type="molecule type" value="Genomic_DNA"/>
</dbReference>
<dbReference type="InterPro" id="IPR011854">
    <property type="entry name" value="HypE"/>
</dbReference>
<accession>M1ZYV7</accession>
<dbReference type="AlphaFoldDB" id="M1ZYV7"/>
<dbReference type="SUPFAM" id="SSF55326">
    <property type="entry name" value="PurM N-terminal domain-like"/>
    <property type="match status" value="1"/>
</dbReference>
<evidence type="ECO:0000313" key="1">
    <source>
        <dbReference type="EMBL" id="EKN42630.1"/>
    </source>
</evidence>
<reference evidence="1 2" key="2">
    <citation type="submission" date="2013-03" db="EMBL/GenBank/DDBJ databases">
        <title>Diversity in Clostridium botulinum.</title>
        <authorList>
            <person name="Timme R.E."/>
            <person name="Allard M."/>
            <person name="Luo Y."/>
            <person name="Strain E."/>
            <person name="Gonzalez-Escalona N."/>
            <person name="Brown E."/>
        </authorList>
    </citation>
    <scope>NUCLEOTIDE SEQUENCE [LARGE SCALE GENOMIC DNA]</scope>
    <source>
        <strain evidence="1 2">CFSAN001627</strain>
    </source>
</reference>
<dbReference type="Gene3D" id="3.30.1330.10">
    <property type="entry name" value="PurM-like, N-terminal domain"/>
    <property type="match status" value="1"/>
</dbReference>
<dbReference type="PANTHER" id="PTHR30303:SF0">
    <property type="entry name" value="CARBAMOYL DEHYDRATASE HYPE"/>
    <property type="match status" value="1"/>
</dbReference>
<reference evidence="1 2" key="1">
    <citation type="submission" date="2012-10" db="EMBL/GenBank/DDBJ databases">
        <authorList>
            <person name="Strain E.A."/>
            <person name="Brown E."/>
            <person name="Allard M.W."/>
            <person name="Gonzalez-Escalona N."/>
            <person name="Timme R."/>
        </authorList>
    </citation>
    <scope>NUCLEOTIDE SEQUENCE [LARGE SCALE GENOMIC DNA]</scope>
    <source>
        <strain evidence="1 2">CFSAN001627</strain>
    </source>
</reference>
<proteinExistence type="predicted"/>
<sequence length="73" mass="8142">MNGFITLSHGHGGKYTHELIEKLMYKYFNNKTLIEGIDSATFNIKKGKLAFTTDSFVVKPLFFNGGDIGKLAI</sequence>
<gene>
    <name evidence="1" type="ORF">CFSAN001627_05532</name>
</gene>